<dbReference type="SUPFAM" id="SSF55729">
    <property type="entry name" value="Acyl-CoA N-acyltransferases (Nat)"/>
    <property type="match status" value="2"/>
</dbReference>
<dbReference type="PROSITE" id="PS51191">
    <property type="entry name" value="FEMABX"/>
    <property type="match status" value="1"/>
</dbReference>
<dbReference type="Gene3D" id="3.40.630.30">
    <property type="match status" value="2"/>
</dbReference>
<dbReference type="InterPro" id="IPR016181">
    <property type="entry name" value="Acyl_CoA_acyltransferase"/>
</dbReference>
<dbReference type="GO" id="GO:0071555">
    <property type="term" value="P:cell wall organization"/>
    <property type="evidence" value="ECO:0007669"/>
    <property type="project" value="UniProtKB-KW"/>
</dbReference>
<protein>
    <submittedName>
        <fullName evidence="8">Peptidoglycan branched peptide synthesis protein</fullName>
    </submittedName>
</protein>
<keyword evidence="2" id="KW-0963">Cytoplasm</keyword>
<dbReference type="Pfam" id="PF02388">
    <property type="entry name" value="FemAB"/>
    <property type="match status" value="2"/>
</dbReference>
<keyword evidence="9" id="KW-1185">Reference proteome</keyword>
<dbReference type="GO" id="GO:0008360">
    <property type="term" value="P:regulation of cell shape"/>
    <property type="evidence" value="ECO:0007669"/>
    <property type="project" value="UniProtKB-KW"/>
</dbReference>
<evidence type="ECO:0000313" key="9">
    <source>
        <dbReference type="Proteomes" id="UP000245021"/>
    </source>
</evidence>
<evidence type="ECO:0000256" key="5">
    <source>
        <dbReference type="ARBA" id="ARBA00022984"/>
    </source>
</evidence>
<dbReference type="RefSeq" id="WP_109245204.1">
    <property type="nucleotide sequence ID" value="NZ_BFFO01000002.1"/>
</dbReference>
<keyword evidence="4" id="KW-0133">Cell shape</keyword>
<dbReference type="PANTHER" id="PTHR36174:SF2">
    <property type="entry name" value="AMINOACYLTRANSFERASE FEMA"/>
    <property type="match status" value="1"/>
</dbReference>
<accession>A0A2R5HJ66</accession>
<evidence type="ECO:0000256" key="2">
    <source>
        <dbReference type="ARBA" id="ARBA00022490"/>
    </source>
</evidence>
<organism evidence="8 9">
    <name type="scientific">Lactococcus termiticola</name>
    <dbReference type="NCBI Taxonomy" id="2169526"/>
    <lineage>
        <taxon>Bacteria</taxon>
        <taxon>Bacillati</taxon>
        <taxon>Bacillota</taxon>
        <taxon>Bacilli</taxon>
        <taxon>Lactobacillales</taxon>
        <taxon>Streptococcaceae</taxon>
        <taxon>Lactococcus</taxon>
    </lineage>
</organism>
<dbReference type="GO" id="GO:0016755">
    <property type="term" value="F:aminoacyltransferase activity"/>
    <property type="evidence" value="ECO:0007669"/>
    <property type="project" value="InterPro"/>
</dbReference>
<keyword evidence="5" id="KW-0573">Peptidoglycan synthesis</keyword>
<reference evidence="8 9" key="1">
    <citation type="journal article" date="2018" name="Genome Announc.">
        <title>Draft Genome Sequence of Lactococcus sp. Strain NtB2 (JCM 32569), Isolated from the Gut of the Higher Termite Nasutitermes takasagoensis.</title>
        <authorList>
            <person name="Noda S."/>
            <person name="Aihara C."/>
            <person name="Yuki M."/>
            <person name="Ohkuma M."/>
        </authorList>
    </citation>
    <scope>NUCLEOTIDE SEQUENCE [LARGE SCALE GENOMIC DNA]</scope>
    <source>
        <strain evidence="8 9">NtB2</strain>
    </source>
</reference>
<keyword evidence="3" id="KW-0808">Transferase</keyword>
<dbReference type="EMBL" id="BFFO01000002">
    <property type="protein sequence ID" value="GBG96211.1"/>
    <property type="molecule type" value="Genomic_DNA"/>
</dbReference>
<evidence type="ECO:0000256" key="6">
    <source>
        <dbReference type="ARBA" id="ARBA00023315"/>
    </source>
</evidence>
<dbReference type="InterPro" id="IPR050644">
    <property type="entry name" value="PG_Glycine_Bridge_Synth"/>
</dbReference>
<dbReference type="PANTHER" id="PTHR36174">
    <property type="entry name" value="LIPID II:GLYCINE GLYCYLTRANSFERASE"/>
    <property type="match status" value="1"/>
</dbReference>
<dbReference type="Proteomes" id="UP000245021">
    <property type="component" value="Unassembled WGS sequence"/>
</dbReference>
<dbReference type="GO" id="GO:0009252">
    <property type="term" value="P:peptidoglycan biosynthetic process"/>
    <property type="evidence" value="ECO:0007669"/>
    <property type="project" value="UniProtKB-KW"/>
</dbReference>
<evidence type="ECO:0000256" key="4">
    <source>
        <dbReference type="ARBA" id="ARBA00022960"/>
    </source>
</evidence>
<evidence type="ECO:0000256" key="7">
    <source>
        <dbReference type="ARBA" id="ARBA00023316"/>
    </source>
</evidence>
<name>A0A2R5HJ66_9LACT</name>
<dbReference type="AlphaFoldDB" id="A0A2R5HJ66"/>
<dbReference type="InterPro" id="IPR003447">
    <property type="entry name" value="FEMABX"/>
</dbReference>
<comment type="similarity">
    <text evidence="1">Belongs to the FemABX family.</text>
</comment>
<comment type="caution">
    <text evidence="8">The sequence shown here is derived from an EMBL/GenBank/DDBJ whole genome shotgun (WGS) entry which is preliminary data.</text>
</comment>
<evidence type="ECO:0000256" key="1">
    <source>
        <dbReference type="ARBA" id="ARBA00009943"/>
    </source>
</evidence>
<sequence length="348" mass="39529">MTFQEITKDEFAQFSRQYSQSFLQTRQMAEMLEKRGYQPYFVGIKQNDELKLAAFMTSLKVFGGLKFELNFGPIGQANEAELASFYKGLKAFVADHQGLELRTYPDSNYRTYDPKGEAIDQPNERAVEQLKSYGFDFVVRHIGFDEQDVVAEWQYIKDLAEISDEETLLKSYNSNAKRNVKKAIKNAVSVRVADFDELDKVEKLIEGTGEKRKFATKDLSYYQELHQAFGDKAEMLLTEVEGKAIAAGVFIEVGSEFLYLYGGSDGAYGKLGGPFLLQHTAMLHALERGLKSYNFYGISGKFDGSDGVLRFKQNFGGYITQKLGEFAYYPSKTKFKLIDILKKITGRK</sequence>
<keyword evidence="7" id="KW-0961">Cell wall biogenesis/degradation</keyword>
<keyword evidence="6" id="KW-0012">Acyltransferase</keyword>
<dbReference type="OrthoDB" id="2303924at2"/>
<evidence type="ECO:0000313" key="8">
    <source>
        <dbReference type="EMBL" id="GBG96211.1"/>
    </source>
</evidence>
<proteinExistence type="inferred from homology"/>
<gene>
    <name evidence="8" type="primary">femA_3</name>
    <name evidence="8" type="ORF">NtB2_00322</name>
</gene>
<evidence type="ECO:0000256" key="3">
    <source>
        <dbReference type="ARBA" id="ARBA00022679"/>
    </source>
</evidence>